<evidence type="ECO:0000259" key="1">
    <source>
        <dbReference type="Pfam" id="PF07110"/>
    </source>
</evidence>
<dbReference type="EMBL" id="CAEZVL010000102">
    <property type="protein sequence ID" value="CAB4632352.1"/>
    <property type="molecule type" value="Genomic_DNA"/>
</dbReference>
<organism evidence="8">
    <name type="scientific">freshwater metagenome</name>
    <dbReference type="NCBI Taxonomy" id="449393"/>
    <lineage>
        <taxon>unclassified sequences</taxon>
        <taxon>metagenomes</taxon>
        <taxon>ecological metagenomes</taxon>
    </lineage>
</organism>
<evidence type="ECO:0000313" key="6">
    <source>
        <dbReference type="EMBL" id="CAB4970609.1"/>
    </source>
</evidence>
<dbReference type="EMBL" id="CAFBNZ010000083">
    <property type="protein sequence ID" value="CAB4970609.1"/>
    <property type="molecule type" value="Genomic_DNA"/>
</dbReference>
<dbReference type="EMBL" id="CAEZUK010000002">
    <property type="protein sequence ID" value="CAB4588940.1"/>
    <property type="molecule type" value="Genomic_DNA"/>
</dbReference>
<feature type="domain" description="EthD" evidence="1">
    <location>
        <begin position="11"/>
        <end position="98"/>
    </location>
</feature>
<dbReference type="InterPro" id="IPR011008">
    <property type="entry name" value="Dimeric_a/b-barrel"/>
</dbReference>
<dbReference type="NCBIfam" id="TIGR02118">
    <property type="entry name" value="EthD family reductase"/>
    <property type="match status" value="1"/>
</dbReference>
<dbReference type="InterPro" id="IPR009799">
    <property type="entry name" value="EthD_dom"/>
</dbReference>
<evidence type="ECO:0000313" key="8">
    <source>
        <dbReference type="EMBL" id="CAB5127106.1"/>
    </source>
</evidence>
<accession>A0A6J7W005</accession>
<protein>
    <submittedName>
        <fullName evidence="8">Unannotated protein</fullName>
    </submittedName>
</protein>
<dbReference type="EMBL" id="CAEZZV010000153">
    <property type="protein sequence ID" value="CAB4785484.1"/>
    <property type="molecule type" value="Genomic_DNA"/>
</dbReference>
<dbReference type="EMBL" id="CAFBQJ010000200">
    <property type="protein sequence ID" value="CAB5053187.1"/>
    <property type="molecule type" value="Genomic_DNA"/>
</dbReference>
<dbReference type="AlphaFoldDB" id="A0A6J7W005"/>
<dbReference type="EMBL" id="CAEZSL010000102">
    <property type="protein sequence ID" value="CAB4546451.1"/>
    <property type="molecule type" value="Genomic_DNA"/>
</dbReference>
<dbReference type="EMBL" id="CAFBRX010000111">
    <property type="protein sequence ID" value="CAB5127106.1"/>
    <property type="molecule type" value="Genomic_DNA"/>
</dbReference>
<dbReference type="Gene3D" id="3.30.70.100">
    <property type="match status" value="1"/>
</dbReference>
<reference evidence="8" key="1">
    <citation type="submission" date="2020-05" db="EMBL/GenBank/DDBJ databases">
        <authorList>
            <person name="Chiriac C."/>
            <person name="Salcher M."/>
            <person name="Ghai R."/>
            <person name="Kavagutti S V."/>
        </authorList>
    </citation>
    <scope>NUCLEOTIDE SEQUENCE</scope>
</reference>
<gene>
    <name evidence="2" type="ORF">UFOPK1421_00985</name>
    <name evidence="3" type="ORF">UFOPK1820_00037</name>
    <name evidence="4" type="ORF">UFOPK1960_00765</name>
    <name evidence="5" type="ORF">UFOPK2921_01108</name>
    <name evidence="6" type="ORF">UFOPK3889_00561</name>
    <name evidence="7" type="ORF">UFOPK4275_01033</name>
    <name evidence="8" type="ORF">UFOPK4422_01086</name>
</gene>
<dbReference type="Pfam" id="PF07110">
    <property type="entry name" value="EthD"/>
    <property type="match status" value="1"/>
</dbReference>
<evidence type="ECO:0000313" key="7">
    <source>
        <dbReference type="EMBL" id="CAB5053187.1"/>
    </source>
</evidence>
<sequence>MIRLVSMLKRKPGTTHQEFLDYWFDIHGPLIRNCSAAKYVRRYEQHAAVWPPAGSRHEPDFDGVTIQIFDSAEQFNAHMSEPDFPLVMADTEKFLDTSKIHWVLTEEPVVVIGE</sequence>
<dbReference type="SUPFAM" id="SSF54909">
    <property type="entry name" value="Dimeric alpha+beta barrel"/>
    <property type="match status" value="1"/>
</dbReference>
<name>A0A6J7W005_9ZZZZ</name>
<evidence type="ECO:0000313" key="2">
    <source>
        <dbReference type="EMBL" id="CAB4546451.1"/>
    </source>
</evidence>
<evidence type="ECO:0000313" key="4">
    <source>
        <dbReference type="EMBL" id="CAB4632352.1"/>
    </source>
</evidence>
<evidence type="ECO:0000313" key="3">
    <source>
        <dbReference type="EMBL" id="CAB4588940.1"/>
    </source>
</evidence>
<dbReference type="GO" id="GO:0016491">
    <property type="term" value="F:oxidoreductase activity"/>
    <property type="evidence" value="ECO:0007669"/>
    <property type="project" value="InterPro"/>
</dbReference>
<proteinExistence type="predicted"/>
<evidence type="ECO:0000313" key="5">
    <source>
        <dbReference type="EMBL" id="CAB4785484.1"/>
    </source>
</evidence>